<feature type="transmembrane region" description="Helical" evidence="7">
    <location>
        <begin position="139"/>
        <end position="157"/>
    </location>
</feature>
<feature type="domain" description="EamA" evidence="8">
    <location>
        <begin position="140"/>
        <end position="273"/>
    </location>
</feature>
<dbReference type="GO" id="GO:0005886">
    <property type="term" value="C:plasma membrane"/>
    <property type="evidence" value="ECO:0007669"/>
    <property type="project" value="UniProtKB-SubCell"/>
</dbReference>
<feature type="transmembrane region" description="Helical" evidence="7">
    <location>
        <begin position="117"/>
        <end position="133"/>
    </location>
</feature>
<feature type="transmembrane region" description="Helical" evidence="7">
    <location>
        <begin position="199"/>
        <end position="220"/>
    </location>
</feature>
<evidence type="ECO:0000256" key="4">
    <source>
        <dbReference type="ARBA" id="ARBA00022692"/>
    </source>
</evidence>
<gene>
    <name evidence="9" type="ORF">H9Q80_14550</name>
</gene>
<feature type="transmembrane region" description="Helical" evidence="7">
    <location>
        <begin position="7"/>
        <end position="23"/>
    </location>
</feature>
<dbReference type="RefSeq" id="WP_117454122.1">
    <property type="nucleotide sequence ID" value="NZ_CP060636.1"/>
</dbReference>
<dbReference type="PANTHER" id="PTHR32322">
    <property type="entry name" value="INNER MEMBRANE TRANSPORTER"/>
    <property type="match status" value="1"/>
</dbReference>
<dbReference type="EMBL" id="CP060636">
    <property type="protein sequence ID" value="QNM11456.1"/>
    <property type="molecule type" value="Genomic_DNA"/>
</dbReference>
<feature type="transmembrane region" description="Helical" evidence="7">
    <location>
        <begin position="29"/>
        <end position="48"/>
    </location>
</feature>
<feature type="transmembrane region" description="Helical" evidence="7">
    <location>
        <begin position="169"/>
        <end position="187"/>
    </location>
</feature>
<evidence type="ECO:0000256" key="1">
    <source>
        <dbReference type="ARBA" id="ARBA00004651"/>
    </source>
</evidence>
<feature type="transmembrane region" description="Helical" evidence="7">
    <location>
        <begin position="257"/>
        <end position="274"/>
    </location>
</feature>
<keyword evidence="10" id="KW-1185">Reference proteome</keyword>
<dbReference type="InterPro" id="IPR037185">
    <property type="entry name" value="EmrE-like"/>
</dbReference>
<sequence>MYLFYNLLAMFIFGTIGLFVRNAQLPSALLALIRTCIGAMILGLILLSRRKKININKGEWKYILLSACFLGCNWIFLFESYRYTSISNATIVYYSAPLMIAFASWFLYHEAFTKQKVVYLLCSMAGLVAISFQSGSFDIMGIFFGLLAACGYAGIVLTNRHIHMESLSFTFLQLSLAACIILPYVLWQKEFIQIANITMAQLPWIILLGVLHTGIAYLLYFTSIAKLSSTSVAVCSYLDPCTAIILSIFILQEPCTPLQIVGIICIFAGIIGVTKSSKGDETNAL</sequence>
<dbReference type="InterPro" id="IPR000620">
    <property type="entry name" value="EamA_dom"/>
</dbReference>
<keyword evidence="4 7" id="KW-0812">Transmembrane</keyword>
<dbReference type="InterPro" id="IPR050638">
    <property type="entry name" value="AA-Vitamin_Transporters"/>
</dbReference>
<feature type="transmembrane region" description="Helical" evidence="7">
    <location>
        <begin position="90"/>
        <end position="108"/>
    </location>
</feature>
<evidence type="ECO:0000259" key="8">
    <source>
        <dbReference type="Pfam" id="PF00892"/>
    </source>
</evidence>
<dbReference type="Gene3D" id="1.10.3730.20">
    <property type="match status" value="2"/>
</dbReference>
<evidence type="ECO:0000256" key="6">
    <source>
        <dbReference type="ARBA" id="ARBA00023136"/>
    </source>
</evidence>
<reference evidence="9 10" key="1">
    <citation type="submission" date="2020-08" db="EMBL/GenBank/DDBJ databases">
        <authorList>
            <person name="Liu C."/>
            <person name="Sun Q."/>
        </authorList>
    </citation>
    <scope>NUCLEOTIDE SEQUENCE [LARGE SCALE GENOMIC DNA]</scope>
    <source>
        <strain evidence="9 10">NSJ-61</strain>
    </source>
</reference>
<accession>A0A7G9GKX4</accession>
<dbReference type="KEGG" id="ehn:H9Q80_14550"/>
<feature type="transmembrane region" description="Helical" evidence="7">
    <location>
        <begin position="232"/>
        <end position="251"/>
    </location>
</feature>
<protein>
    <submittedName>
        <fullName evidence="9">EamA family transporter</fullName>
    </submittedName>
</protein>
<dbReference type="PANTHER" id="PTHR32322:SF18">
    <property type="entry name" value="S-ADENOSYLMETHIONINE_S-ADENOSYLHOMOCYSTEINE TRANSPORTER"/>
    <property type="match status" value="1"/>
</dbReference>
<keyword evidence="3" id="KW-1003">Cell membrane</keyword>
<comment type="subcellular location">
    <subcellularLocation>
        <location evidence="1">Cell membrane</location>
        <topology evidence="1">Multi-pass membrane protein</topology>
    </subcellularLocation>
</comment>
<name>A0A7G9GKX4_9FIRM</name>
<keyword evidence="6 7" id="KW-0472">Membrane</keyword>
<dbReference type="AlphaFoldDB" id="A0A7G9GKX4"/>
<evidence type="ECO:0000256" key="5">
    <source>
        <dbReference type="ARBA" id="ARBA00022989"/>
    </source>
</evidence>
<comment type="similarity">
    <text evidence="2">Belongs to the EamA transporter family.</text>
</comment>
<dbReference type="Pfam" id="PF00892">
    <property type="entry name" value="EamA"/>
    <property type="match status" value="2"/>
</dbReference>
<evidence type="ECO:0000256" key="3">
    <source>
        <dbReference type="ARBA" id="ARBA00022475"/>
    </source>
</evidence>
<proteinExistence type="inferred from homology"/>
<evidence type="ECO:0000313" key="10">
    <source>
        <dbReference type="Proteomes" id="UP000515856"/>
    </source>
</evidence>
<feature type="transmembrane region" description="Helical" evidence="7">
    <location>
        <begin position="60"/>
        <end position="78"/>
    </location>
</feature>
<evidence type="ECO:0000313" key="9">
    <source>
        <dbReference type="EMBL" id="QNM11456.1"/>
    </source>
</evidence>
<evidence type="ECO:0000256" key="7">
    <source>
        <dbReference type="SAM" id="Phobius"/>
    </source>
</evidence>
<keyword evidence="5 7" id="KW-1133">Transmembrane helix</keyword>
<organism evidence="9 10">
    <name type="scientific">[Eubacterium] hominis</name>
    <dbReference type="NCBI Taxonomy" id="2764325"/>
    <lineage>
        <taxon>Bacteria</taxon>
        <taxon>Bacillati</taxon>
        <taxon>Bacillota</taxon>
        <taxon>Erysipelotrichia</taxon>
        <taxon>Erysipelotrichales</taxon>
        <taxon>Erysipelotrichaceae</taxon>
        <taxon>Amedibacillus</taxon>
    </lineage>
</organism>
<feature type="domain" description="EamA" evidence="8">
    <location>
        <begin position="3"/>
        <end position="131"/>
    </location>
</feature>
<dbReference type="Proteomes" id="UP000515856">
    <property type="component" value="Chromosome"/>
</dbReference>
<dbReference type="SUPFAM" id="SSF103481">
    <property type="entry name" value="Multidrug resistance efflux transporter EmrE"/>
    <property type="match status" value="2"/>
</dbReference>
<evidence type="ECO:0000256" key="2">
    <source>
        <dbReference type="ARBA" id="ARBA00007362"/>
    </source>
</evidence>